<protein>
    <submittedName>
        <fullName evidence="4">Putative RTX toxins and related Ca2+-binding protein</fullName>
    </submittedName>
</protein>
<dbReference type="GO" id="GO:0005576">
    <property type="term" value="C:extracellular region"/>
    <property type="evidence" value="ECO:0007669"/>
    <property type="project" value="UniProtKB-SubCell"/>
</dbReference>
<accession>A0A1M4N158</accession>
<dbReference type="PROSITE" id="PS00330">
    <property type="entry name" value="HEMOLYSIN_CALCIUM"/>
    <property type="match status" value="3"/>
</dbReference>
<evidence type="ECO:0000313" key="4">
    <source>
        <dbReference type="EMBL" id="SCM67758.1"/>
    </source>
</evidence>
<evidence type="ECO:0000256" key="2">
    <source>
        <dbReference type="ARBA" id="ARBA00022525"/>
    </source>
</evidence>
<sequence>MSISLNLGLGDQELAVTESVSLVINGEGGDDTISTAGGDDFVKGGTGDDSIKGGTGDDTLVGGEGNDTLSGGDGDDKLVGGLGNDRIAGGNGNDIIYGGGGNNILFGGADSDTFVFGDETDGNSKVKDFTIDEDVIRLEDGVTVADITETSKGAVMELDNGSTVLFEGLTAAELAAEVDWVM</sequence>
<comment type="subcellular location">
    <subcellularLocation>
        <location evidence="1">Secreted</location>
    </subcellularLocation>
</comment>
<dbReference type="AlphaFoldDB" id="A0A1M4N158"/>
<name>A0A1M4N158_9RHOB</name>
<dbReference type="PRINTS" id="PR00313">
    <property type="entry name" value="CABNDNGRPT"/>
</dbReference>
<dbReference type="RefSeq" id="WP_072706402.1">
    <property type="nucleotide sequence ID" value="NZ_FMJB01000048.1"/>
</dbReference>
<evidence type="ECO:0000313" key="5">
    <source>
        <dbReference type="Proteomes" id="UP000184085"/>
    </source>
</evidence>
<dbReference type="Gene3D" id="2.150.10.10">
    <property type="entry name" value="Serralysin-like metalloprotease, C-terminal"/>
    <property type="match status" value="2"/>
</dbReference>
<evidence type="ECO:0000256" key="3">
    <source>
        <dbReference type="SAM" id="MobiDB-lite"/>
    </source>
</evidence>
<evidence type="ECO:0000256" key="1">
    <source>
        <dbReference type="ARBA" id="ARBA00004613"/>
    </source>
</evidence>
<keyword evidence="2" id="KW-0964">Secreted</keyword>
<dbReference type="Proteomes" id="UP000184085">
    <property type="component" value="Unassembled WGS sequence"/>
</dbReference>
<feature type="region of interest" description="Disordered" evidence="3">
    <location>
        <begin position="27"/>
        <end position="75"/>
    </location>
</feature>
<dbReference type="InterPro" id="IPR011049">
    <property type="entry name" value="Serralysin-like_metalloprot_C"/>
</dbReference>
<dbReference type="Pfam" id="PF00353">
    <property type="entry name" value="HemolysinCabind"/>
    <property type="match status" value="2"/>
</dbReference>
<keyword evidence="5" id="KW-1185">Reference proteome</keyword>
<gene>
    <name evidence="4" type="ORF">KARMA_1963</name>
</gene>
<dbReference type="InterPro" id="IPR018511">
    <property type="entry name" value="Hemolysin-typ_Ca-bd_CS"/>
</dbReference>
<dbReference type="InterPro" id="IPR001343">
    <property type="entry name" value="Hemolysn_Ca-bd"/>
</dbReference>
<dbReference type="SUPFAM" id="SSF51120">
    <property type="entry name" value="beta-Roll"/>
    <property type="match status" value="1"/>
</dbReference>
<proteinExistence type="predicted"/>
<dbReference type="PANTHER" id="PTHR38340">
    <property type="entry name" value="S-LAYER PROTEIN"/>
    <property type="match status" value="1"/>
</dbReference>
<dbReference type="PANTHER" id="PTHR38340:SF1">
    <property type="entry name" value="S-LAYER PROTEIN"/>
    <property type="match status" value="1"/>
</dbReference>
<dbReference type="InterPro" id="IPR050557">
    <property type="entry name" value="RTX_toxin/Mannuronan_C5-epim"/>
</dbReference>
<dbReference type="GO" id="GO:0005509">
    <property type="term" value="F:calcium ion binding"/>
    <property type="evidence" value="ECO:0007669"/>
    <property type="project" value="InterPro"/>
</dbReference>
<reference evidence="5" key="1">
    <citation type="submission" date="2016-09" db="EMBL/GenBank/DDBJ databases">
        <authorList>
            <person name="Wibberg D."/>
        </authorList>
    </citation>
    <scope>NUCLEOTIDE SEQUENCE [LARGE SCALE GENOMIC DNA]</scope>
</reference>
<organism evidence="4 5">
    <name type="scientific">Donghicola eburneus</name>
    <dbReference type="NCBI Taxonomy" id="393278"/>
    <lineage>
        <taxon>Bacteria</taxon>
        <taxon>Pseudomonadati</taxon>
        <taxon>Pseudomonadota</taxon>
        <taxon>Alphaproteobacteria</taxon>
        <taxon>Rhodobacterales</taxon>
        <taxon>Roseobacteraceae</taxon>
        <taxon>Donghicola</taxon>
    </lineage>
</organism>
<dbReference type="EMBL" id="FMJB01000048">
    <property type="protein sequence ID" value="SCM67758.1"/>
    <property type="molecule type" value="Genomic_DNA"/>
</dbReference>